<organism evidence="1 2">
    <name type="scientific">Vaccinium darrowii</name>
    <dbReference type="NCBI Taxonomy" id="229202"/>
    <lineage>
        <taxon>Eukaryota</taxon>
        <taxon>Viridiplantae</taxon>
        <taxon>Streptophyta</taxon>
        <taxon>Embryophyta</taxon>
        <taxon>Tracheophyta</taxon>
        <taxon>Spermatophyta</taxon>
        <taxon>Magnoliopsida</taxon>
        <taxon>eudicotyledons</taxon>
        <taxon>Gunneridae</taxon>
        <taxon>Pentapetalae</taxon>
        <taxon>asterids</taxon>
        <taxon>Ericales</taxon>
        <taxon>Ericaceae</taxon>
        <taxon>Vaccinioideae</taxon>
        <taxon>Vaccinieae</taxon>
        <taxon>Vaccinium</taxon>
    </lineage>
</organism>
<gene>
    <name evidence="1" type="ORF">Vadar_026190</name>
</gene>
<sequence length="1185" mass="132484">MAPKNDSSKASKVAGSKPSTTAKTSFGSHSVGPTTRSMSKAASQRSAQALLFPKSNPAFGVDLPKASSTLPPALEEKDGALTFEAKKDDDTKKPSSHLSVQQEFASEVHQDEDYSSGSDSTSTQGTPRSRLNSLTRPGSPSAMDVMATGATTLEEQVAALTKLVEGLAKSVEEKDSEIQSLKNQLENKEEADSSNKKPEEPKEFALSSGGLIPMDQLRDFILGTIKDKYEEAPKSSSTYIKPYTRRIDLMKMPVGYQPPKFQQFDGKSNPKQHIAHFVETCNNAGTDGDLLVKQFVRTLKGNAFNWYCDLEPGTLDTWEQLKQEFLNRFYSTRRTVSMVELTNACQWKDEPVVDYINRWRHLSLNCKDRLSESSGIEMCIKGMQWDLHYILQGIQPKTFEELATRAHDMELSIATNGRRGLPTQEYRKVQDSRNIGNKPNFSKGGKFSGEKKESMAVNVEPFKISTQPKGRQVEKFAPPQMKERKRLTLKEMQEKVYPFPDSEVPSMFDQLLDLKLIELPEMKRPEEANKVNDPNYCKFHRLVSHPTSRCFVLKEKIVELASQGKIVLEEEIVAANQTVATLQDEIQQLEKLQTVRIQFGSFDPIEVVLRHSTQHHGGNSCNREEVIENNDEGWTLVTRKKKRATSTKHPRDKELKPSPKKIKARRQQRKRKVKKTTFNLSEEVLVQKPRTPFTLWDFLPESIRNSSLLTISCNTVSTEETEDLEPESPLASKHTPIKLGSPTCANNCLACTGTITLSDEDLLLELEPTASSSSYKHSKGSDLQISKSDFPIKEKEKNSQSVKKGAPTLRYVPKLQNCEESALKGLTFPVTDLSKTKVAPPLKGFVRATNSPMVGDDNLPSQRTNGFDPNAYKLLAKADHNSKDSTTLGKLLPEVTGDKVHGLNSTQKMLKQHGYAVKDSKVGLGYTAPTPARIFIRRSSNNHITAEEVDSSTPPKVSVLDRLSAPKSRASVFDRLAPPSEVASPFNARKSIQSRLGQPSESSTPKENSCRSIQSRLRSPNELFPPNVLQKPVHSRLGVSSTTIVKASKQKTILLSEDDKKLKSKIPSRMKRHTTLVVTADDDMLKVKRQTVVSTKLPSKELDDHFKEESLASSFHITASCNDVQVEEDAEDAPPELEEGVKSTVDDLKETPSQYWKLMWRIGVNHLVTIYNMGYYQMIRIGKQM</sequence>
<dbReference type="Proteomes" id="UP000828048">
    <property type="component" value="Chromosome 2"/>
</dbReference>
<reference evidence="1 2" key="1">
    <citation type="journal article" date="2021" name="Hortic Res">
        <title>High-quality reference genome and annotation aids understanding of berry development for evergreen blueberry (Vaccinium darrowii).</title>
        <authorList>
            <person name="Yu J."/>
            <person name="Hulse-Kemp A.M."/>
            <person name="Babiker E."/>
            <person name="Staton M."/>
        </authorList>
    </citation>
    <scope>NUCLEOTIDE SEQUENCE [LARGE SCALE GENOMIC DNA]</scope>
    <source>
        <strain evidence="2">cv. NJ 8807/NJ 8810</strain>
        <tissue evidence="1">Young leaf</tissue>
    </source>
</reference>
<name>A0ACB7X435_9ERIC</name>
<accession>A0ACB7X435</accession>
<keyword evidence="2" id="KW-1185">Reference proteome</keyword>
<proteinExistence type="predicted"/>
<comment type="caution">
    <text evidence="1">The sequence shown here is derived from an EMBL/GenBank/DDBJ whole genome shotgun (WGS) entry which is preliminary data.</text>
</comment>
<evidence type="ECO:0000313" key="2">
    <source>
        <dbReference type="Proteomes" id="UP000828048"/>
    </source>
</evidence>
<evidence type="ECO:0000313" key="1">
    <source>
        <dbReference type="EMBL" id="KAH7835444.1"/>
    </source>
</evidence>
<protein>
    <submittedName>
        <fullName evidence="1">Uncharacterized protein</fullName>
    </submittedName>
</protein>
<dbReference type="EMBL" id="CM037152">
    <property type="protein sequence ID" value="KAH7835444.1"/>
    <property type="molecule type" value="Genomic_DNA"/>
</dbReference>